<evidence type="ECO:0000313" key="4">
    <source>
        <dbReference type="EMBL" id="EMR02673.1"/>
    </source>
</evidence>
<dbReference type="PANTHER" id="PTHR43156">
    <property type="entry name" value="STAGE II SPORULATION PROTEIN E-RELATED"/>
    <property type="match status" value="1"/>
</dbReference>
<keyword evidence="2" id="KW-0812">Transmembrane</keyword>
<dbReference type="SUPFAM" id="SSF81606">
    <property type="entry name" value="PP2C-like"/>
    <property type="match status" value="1"/>
</dbReference>
<feature type="domain" description="PPM-type phosphatase" evidence="3">
    <location>
        <begin position="468"/>
        <end position="692"/>
    </location>
</feature>
<sequence length="693" mass="77050">MYKFLKPVTSHLPDIRSFGSHLNWIVLLLVNLLIIVSLRHELITPELRNWAPHLTLNMLLVGLLFWGRYQIGPVDRPSFLPLLIKLCTLTGVGVLVVLFLEAIMALFSGSRLVSDPFFATMVYSLEVLAGGAVLTGLLIGFKRLILFEKTRLMMITWRLFEYALVTTTVLSLFNIQFQSLGYNIIIIGLSGLGILLSVHLKWVGYLDFRQKVQALGVLLVQLVCLLIFAFFMYFYAADAHLLFHAVDNMLLVVLLIFALIATTFSVLVIFFNLPTSSVFEKKLEDLNGIKQLQQSLRKRQSEADLYQLLLQGGLKATDAQWGWVAIQREGDELRTHQPDELPAQSISSLIAAISDAQMQKWLRGTSATGRKKSYYLLPVQHPVYKSALVVPLRIQETLCGHLVLLKNVPEGFNKDAVGIARLFAEQTCLSVENLLLLDEALRSERYQEEMAIARRVKASLLPDSICCNADCQLAVCSQSADDVGGDYYDAYRLDEDRVALVVADVSGHGSSAAFTMSQLKGVFHSLVPQGLSCSEFLLQANSALSRGLGRTTFVTLVYGVLDRRSRTFTFVRAGHCPVIHYSQKSGRLSQLGGKGMGLGLLRNNSYQEHIEEQTIAYGPGDALLLYTDGIIECRNAAGEEFGQERLLQHFGALAAQPQHSAQEVCTQLQEALADHAGLQQIQDDHTTLVLKFS</sequence>
<dbReference type="AlphaFoldDB" id="M7N1W3"/>
<comment type="caution">
    <text evidence="4">The sequence shown here is derived from an EMBL/GenBank/DDBJ whole genome shotgun (WGS) entry which is preliminary data.</text>
</comment>
<dbReference type="PANTHER" id="PTHR43156:SF2">
    <property type="entry name" value="STAGE II SPORULATION PROTEIN E"/>
    <property type="match status" value="1"/>
</dbReference>
<evidence type="ECO:0000313" key="5">
    <source>
        <dbReference type="Proteomes" id="UP000011910"/>
    </source>
</evidence>
<gene>
    <name evidence="4" type="primary">rsbU_3</name>
    <name evidence="4" type="ORF">ADICEAN_02212</name>
</gene>
<keyword evidence="5" id="KW-1185">Reference proteome</keyword>
<dbReference type="EC" id="3.1.3.3" evidence="4"/>
<keyword evidence="1 4" id="KW-0378">Hydrolase</keyword>
<dbReference type="InterPro" id="IPR052016">
    <property type="entry name" value="Bact_Sigma-Reg"/>
</dbReference>
<dbReference type="InterPro" id="IPR029016">
    <property type="entry name" value="GAF-like_dom_sf"/>
</dbReference>
<evidence type="ECO:0000256" key="1">
    <source>
        <dbReference type="ARBA" id="ARBA00022801"/>
    </source>
</evidence>
<feature type="transmembrane region" description="Helical" evidence="2">
    <location>
        <begin position="127"/>
        <end position="147"/>
    </location>
</feature>
<dbReference type="OrthoDB" id="9763484at2"/>
<dbReference type="Proteomes" id="UP000011910">
    <property type="component" value="Unassembled WGS sequence"/>
</dbReference>
<feature type="transmembrane region" description="Helical" evidence="2">
    <location>
        <begin position="21"/>
        <end position="38"/>
    </location>
</feature>
<keyword evidence="2" id="KW-1133">Transmembrane helix</keyword>
<dbReference type="eggNOG" id="COG2208">
    <property type="taxonomic scope" value="Bacteria"/>
</dbReference>
<dbReference type="STRING" id="1279009.ADICEAN_02212"/>
<dbReference type="GO" id="GO:0016791">
    <property type="term" value="F:phosphatase activity"/>
    <property type="evidence" value="ECO:0007669"/>
    <property type="project" value="TreeGrafter"/>
</dbReference>
<feature type="transmembrane region" description="Helical" evidence="2">
    <location>
        <begin position="50"/>
        <end position="67"/>
    </location>
</feature>
<dbReference type="InterPro" id="IPR036457">
    <property type="entry name" value="PPM-type-like_dom_sf"/>
</dbReference>
<proteinExistence type="predicted"/>
<dbReference type="Gene3D" id="3.30.450.40">
    <property type="match status" value="1"/>
</dbReference>
<dbReference type="RefSeq" id="WP_009195605.1">
    <property type="nucleotide sequence ID" value="NZ_AODQ01000050.1"/>
</dbReference>
<reference evidence="4 5" key="1">
    <citation type="journal article" date="2013" name="Genome Announc.">
        <title>Draft Genome Sequence of Cesiribacter andamanensis Strain AMV16T, Isolated from a Soil Sample from a Mud Volcano in the Andaman Islands, India.</title>
        <authorList>
            <person name="Shivaji S."/>
            <person name="Ara S."/>
            <person name="Begum Z."/>
            <person name="Srinivas T.N."/>
            <person name="Singh A."/>
            <person name="Kumar Pinnaka A."/>
        </authorList>
    </citation>
    <scope>NUCLEOTIDE SEQUENCE [LARGE SCALE GENOMIC DNA]</scope>
    <source>
        <strain evidence="4 5">AMV16</strain>
    </source>
</reference>
<dbReference type="SUPFAM" id="SSF55781">
    <property type="entry name" value="GAF domain-like"/>
    <property type="match status" value="1"/>
</dbReference>
<feature type="transmembrane region" description="Helical" evidence="2">
    <location>
        <begin position="249"/>
        <end position="273"/>
    </location>
</feature>
<dbReference type="InterPro" id="IPR001932">
    <property type="entry name" value="PPM-type_phosphatase-like_dom"/>
</dbReference>
<keyword evidence="2" id="KW-0472">Membrane</keyword>
<feature type="transmembrane region" description="Helical" evidence="2">
    <location>
        <begin position="159"/>
        <end position="177"/>
    </location>
</feature>
<organism evidence="4 5">
    <name type="scientific">Cesiribacter andamanensis AMV16</name>
    <dbReference type="NCBI Taxonomy" id="1279009"/>
    <lineage>
        <taxon>Bacteria</taxon>
        <taxon>Pseudomonadati</taxon>
        <taxon>Bacteroidota</taxon>
        <taxon>Cytophagia</taxon>
        <taxon>Cytophagales</taxon>
        <taxon>Cesiribacteraceae</taxon>
        <taxon>Cesiribacter</taxon>
    </lineage>
</organism>
<feature type="transmembrane region" description="Helical" evidence="2">
    <location>
        <begin position="79"/>
        <end position="107"/>
    </location>
</feature>
<dbReference type="SMART" id="SM00331">
    <property type="entry name" value="PP2C_SIG"/>
    <property type="match status" value="1"/>
</dbReference>
<evidence type="ECO:0000256" key="2">
    <source>
        <dbReference type="SAM" id="Phobius"/>
    </source>
</evidence>
<name>M7N1W3_9BACT</name>
<dbReference type="Pfam" id="PF07228">
    <property type="entry name" value="SpoIIE"/>
    <property type="match status" value="1"/>
</dbReference>
<protein>
    <submittedName>
        <fullName evidence="4">Phosphoserine phosphatase rsbU</fullName>
        <ecNumber evidence="4">3.1.3.3</ecNumber>
    </submittedName>
</protein>
<evidence type="ECO:0000259" key="3">
    <source>
        <dbReference type="SMART" id="SM00331"/>
    </source>
</evidence>
<dbReference type="Gene3D" id="3.60.40.10">
    <property type="entry name" value="PPM-type phosphatase domain"/>
    <property type="match status" value="1"/>
</dbReference>
<accession>M7N1W3</accession>
<feature type="transmembrane region" description="Helical" evidence="2">
    <location>
        <begin position="183"/>
        <end position="203"/>
    </location>
</feature>
<dbReference type="PATRIC" id="fig|1279009.4.peg.2243"/>
<feature type="transmembrane region" description="Helical" evidence="2">
    <location>
        <begin position="215"/>
        <end position="237"/>
    </location>
</feature>
<dbReference type="EMBL" id="AODQ01000050">
    <property type="protein sequence ID" value="EMR02673.1"/>
    <property type="molecule type" value="Genomic_DNA"/>
</dbReference>